<protein>
    <submittedName>
        <fullName evidence="1">Alanine--glyoxylate aminotransferase family protein</fullName>
    </submittedName>
</protein>
<comment type="caution">
    <text evidence="1">The sequence shown here is derived from an EMBL/GenBank/DDBJ whole genome shotgun (WGS) entry which is preliminary data.</text>
</comment>
<dbReference type="EMBL" id="QYBA01000209">
    <property type="protein sequence ID" value="TKY91359.1"/>
    <property type="molecule type" value="Genomic_DNA"/>
</dbReference>
<name>A0AC61SA57_9EURY</name>
<organism evidence="1 2">
    <name type="scientific">Candidatus Methanomarinus sp</name>
    <dbReference type="NCBI Taxonomy" id="3386244"/>
    <lineage>
        <taxon>Archaea</taxon>
        <taxon>Methanobacteriati</taxon>
        <taxon>Methanobacteriota</taxon>
        <taxon>Stenosarchaea group</taxon>
        <taxon>Methanomicrobia</taxon>
        <taxon>Methanosarcinales</taxon>
        <taxon>ANME-2 cluster</taxon>
        <taxon>Candidatus Methanocomedenaceae</taxon>
        <taxon>Candidatus Methanomarinus</taxon>
    </lineage>
</organism>
<keyword evidence="1" id="KW-0808">Transferase</keyword>
<feature type="non-terminal residue" evidence="1">
    <location>
        <position position="1"/>
    </location>
</feature>
<dbReference type="Proteomes" id="UP000315423">
    <property type="component" value="Unassembled WGS sequence"/>
</dbReference>
<proteinExistence type="predicted"/>
<accession>A0AC61SA57</accession>
<reference evidence="1" key="1">
    <citation type="submission" date="2018-09" db="EMBL/GenBank/DDBJ databases">
        <title>A genomic encyclopedia of anaerobic methanotrophic archaea.</title>
        <authorList>
            <person name="Skennerton C.T."/>
            <person name="Chadwick G.L."/>
            <person name="Laso-Perez R."/>
            <person name="Leu A.O."/>
            <person name="Speth D.R."/>
            <person name="Yu H."/>
            <person name="Morgan-Lang C."/>
            <person name="Hatzenpichler R."/>
            <person name="Goudeau D."/>
            <person name="Malmstrom R."/>
            <person name="Woyke T."/>
            <person name="Hallam S."/>
            <person name="Tyson G.W."/>
            <person name="Wegener G."/>
            <person name="Boetius A."/>
            <person name="Orphan V.J."/>
        </authorList>
    </citation>
    <scope>NUCLEOTIDE SEQUENCE</scope>
    <source>
        <strain evidence="1">CONS3730D10UFb2</strain>
    </source>
</reference>
<evidence type="ECO:0000313" key="1">
    <source>
        <dbReference type="EMBL" id="TKY91359.1"/>
    </source>
</evidence>
<gene>
    <name evidence="1" type="ORF">C5S46_06185</name>
</gene>
<sequence>AKAIAMVHNETSAAIRNPVEKVAELAKKHGALFIMDAITTVGGDTVLVDEWGVDIAFMGSQKCIAAPPGLSAITISDAAWDAMVDNRPYYLDLKAYRKSGSNNPSQTPYTPGVPLFCAMLEALRIVQEEGMEKRKYRHSRGAAAVRAAAKALNIELFPRIDQYHSYSNTVTAMNIPQGITDKQLRGEMLDMNIQISGGQAHLKGKIFRIGSMGNFTATDMITTISTLELVLHRHGLIDNIGEGVEAAHKELEKKA</sequence>
<evidence type="ECO:0000313" key="2">
    <source>
        <dbReference type="Proteomes" id="UP000315423"/>
    </source>
</evidence>
<keyword evidence="1" id="KW-0032">Aminotransferase</keyword>